<evidence type="ECO:0000313" key="2">
    <source>
        <dbReference type="Proteomes" id="UP000321750"/>
    </source>
</evidence>
<sequence>MSGFRDDVEEAIERAERVLVLIYPSFSKVRSVATTEDEGSKLSGAAVLALVQARTCYVSRSA</sequence>
<evidence type="ECO:0000313" key="1">
    <source>
        <dbReference type="EMBL" id="GEP09780.1"/>
    </source>
</evidence>
<dbReference type="AlphaFoldDB" id="A0A512JIJ9"/>
<dbReference type="EMBL" id="BJZV01000007">
    <property type="protein sequence ID" value="GEP09780.1"/>
    <property type="molecule type" value="Genomic_DNA"/>
</dbReference>
<proteinExistence type="predicted"/>
<gene>
    <name evidence="1" type="ORF">MGN01_16250</name>
</gene>
<reference evidence="1 2" key="1">
    <citation type="submission" date="2019-07" db="EMBL/GenBank/DDBJ databases">
        <title>Whole genome shotgun sequence of Methylobacterium gnaphalii NBRC 107716.</title>
        <authorList>
            <person name="Hosoyama A."/>
            <person name="Uohara A."/>
            <person name="Ohji S."/>
            <person name="Ichikawa N."/>
        </authorList>
    </citation>
    <scope>NUCLEOTIDE SEQUENCE [LARGE SCALE GENOMIC DNA]</scope>
    <source>
        <strain evidence="1 2">NBRC 107716</strain>
    </source>
</reference>
<dbReference type="Proteomes" id="UP000321750">
    <property type="component" value="Unassembled WGS sequence"/>
</dbReference>
<dbReference type="RefSeq" id="WP_147046085.1">
    <property type="nucleotide sequence ID" value="NZ_BJZV01000007.1"/>
</dbReference>
<protein>
    <submittedName>
        <fullName evidence="1">Uncharacterized protein</fullName>
    </submittedName>
</protein>
<keyword evidence="2" id="KW-1185">Reference proteome</keyword>
<accession>A0A512JIJ9</accession>
<name>A0A512JIJ9_9HYPH</name>
<comment type="caution">
    <text evidence="1">The sequence shown here is derived from an EMBL/GenBank/DDBJ whole genome shotgun (WGS) entry which is preliminary data.</text>
</comment>
<organism evidence="1 2">
    <name type="scientific">Methylobacterium gnaphalii</name>
    <dbReference type="NCBI Taxonomy" id="1010610"/>
    <lineage>
        <taxon>Bacteria</taxon>
        <taxon>Pseudomonadati</taxon>
        <taxon>Pseudomonadota</taxon>
        <taxon>Alphaproteobacteria</taxon>
        <taxon>Hyphomicrobiales</taxon>
        <taxon>Methylobacteriaceae</taxon>
        <taxon>Methylobacterium</taxon>
    </lineage>
</organism>